<reference evidence="5 6" key="1">
    <citation type="journal article" date="2011" name="Stand. Genomic Sci.">
        <title>Non-contiguous finished genome sequence and contextual data of the filamentous soil bacterium Ktedonobacter racemifer type strain (SOSP1-21).</title>
        <authorList>
            <person name="Chang Y.J."/>
            <person name="Land M."/>
            <person name="Hauser L."/>
            <person name="Chertkov O."/>
            <person name="Del Rio T.G."/>
            <person name="Nolan M."/>
            <person name="Copeland A."/>
            <person name="Tice H."/>
            <person name="Cheng J.F."/>
            <person name="Lucas S."/>
            <person name="Han C."/>
            <person name="Goodwin L."/>
            <person name="Pitluck S."/>
            <person name="Ivanova N."/>
            <person name="Ovchinikova G."/>
            <person name="Pati A."/>
            <person name="Chen A."/>
            <person name="Palaniappan K."/>
            <person name="Mavromatis K."/>
            <person name="Liolios K."/>
            <person name="Brettin T."/>
            <person name="Fiebig A."/>
            <person name="Rohde M."/>
            <person name="Abt B."/>
            <person name="Goker M."/>
            <person name="Detter J.C."/>
            <person name="Woyke T."/>
            <person name="Bristow J."/>
            <person name="Eisen J.A."/>
            <person name="Markowitz V."/>
            <person name="Hugenholtz P."/>
            <person name="Kyrpides N.C."/>
            <person name="Klenk H.P."/>
            <person name="Lapidus A."/>
        </authorList>
    </citation>
    <scope>NUCLEOTIDE SEQUENCE [LARGE SCALE GENOMIC DNA]</scope>
    <source>
        <strain evidence="6">DSM 44963</strain>
    </source>
</reference>
<dbReference type="Proteomes" id="UP000004508">
    <property type="component" value="Unassembled WGS sequence"/>
</dbReference>
<protein>
    <submittedName>
        <fullName evidence="5">Polysaccharide deacetylase</fullName>
    </submittedName>
</protein>
<evidence type="ECO:0000313" key="6">
    <source>
        <dbReference type="Proteomes" id="UP000004508"/>
    </source>
</evidence>
<dbReference type="InterPro" id="IPR002509">
    <property type="entry name" value="NODB_dom"/>
</dbReference>
<dbReference type="GO" id="GO:0046872">
    <property type="term" value="F:metal ion binding"/>
    <property type="evidence" value="ECO:0007669"/>
    <property type="project" value="UniProtKB-KW"/>
</dbReference>
<dbReference type="STRING" id="485913.Krac_1903"/>
<keyword evidence="3" id="KW-0732">Signal</keyword>
<evidence type="ECO:0000256" key="2">
    <source>
        <dbReference type="ARBA" id="ARBA00022801"/>
    </source>
</evidence>
<keyword evidence="1" id="KW-0479">Metal-binding</keyword>
<dbReference type="Gene3D" id="3.20.20.370">
    <property type="entry name" value="Glycoside hydrolase/deacetylase"/>
    <property type="match status" value="1"/>
</dbReference>
<keyword evidence="6" id="KW-1185">Reference proteome</keyword>
<name>D6U3W4_KTERA</name>
<dbReference type="GO" id="GO:0016810">
    <property type="term" value="F:hydrolase activity, acting on carbon-nitrogen (but not peptide) bonds"/>
    <property type="evidence" value="ECO:0007669"/>
    <property type="project" value="InterPro"/>
</dbReference>
<evidence type="ECO:0000256" key="1">
    <source>
        <dbReference type="ARBA" id="ARBA00022723"/>
    </source>
</evidence>
<feature type="domain" description="NodB homology" evidence="4">
    <location>
        <begin position="68"/>
        <end position="248"/>
    </location>
</feature>
<dbReference type="RefSeq" id="WP_007918416.1">
    <property type="nucleotide sequence ID" value="NZ_ADVG01000004.1"/>
</dbReference>
<dbReference type="AlphaFoldDB" id="D6U3W4"/>
<dbReference type="PANTHER" id="PTHR10587">
    <property type="entry name" value="GLYCOSYL TRANSFERASE-RELATED"/>
    <property type="match status" value="1"/>
</dbReference>
<dbReference type="InParanoid" id="D6U3W4"/>
<evidence type="ECO:0000256" key="3">
    <source>
        <dbReference type="SAM" id="SignalP"/>
    </source>
</evidence>
<evidence type="ECO:0000313" key="5">
    <source>
        <dbReference type="EMBL" id="EFH81202.1"/>
    </source>
</evidence>
<evidence type="ECO:0000259" key="4">
    <source>
        <dbReference type="PROSITE" id="PS51677"/>
    </source>
</evidence>
<feature type="signal peptide" evidence="3">
    <location>
        <begin position="1"/>
        <end position="32"/>
    </location>
</feature>
<dbReference type="InterPro" id="IPR050248">
    <property type="entry name" value="Polysacc_deacetylase_ArnD"/>
</dbReference>
<dbReference type="PROSITE" id="PS51677">
    <property type="entry name" value="NODB"/>
    <property type="match status" value="1"/>
</dbReference>
<dbReference type="EMBL" id="ADVG01000004">
    <property type="protein sequence ID" value="EFH81202.1"/>
    <property type="molecule type" value="Genomic_DNA"/>
</dbReference>
<proteinExistence type="predicted"/>
<feature type="chain" id="PRO_5003088453" evidence="3">
    <location>
        <begin position="33"/>
        <end position="250"/>
    </location>
</feature>
<dbReference type="GO" id="GO:0016020">
    <property type="term" value="C:membrane"/>
    <property type="evidence" value="ECO:0007669"/>
    <property type="project" value="TreeGrafter"/>
</dbReference>
<organism evidence="5 6">
    <name type="scientific">Ktedonobacter racemifer DSM 44963</name>
    <dbReference type="NCBI Taxonomy" id="485913"/>
    <lineage>
        <taxon>Bacteria</taxon>
        <taxon>Bacillati</taxon>
        <taxon>Chloroflexota</taxon>
        <taxon>Ktedonobacteria</taxon>
        <taxon>Ktedonobacterales</taxon>
        <taxon>Ktedonobacteraceae</taxon>
        <taxon>Ktedonobacter</taxon>
    </lineage>
</organism>
<sequence>MRKLLYCILICNLLFMLSALSILTNTSRVVHAATFQAAISSTTLGRGDSGKVSSWTNAHYFTRHGPPVSIELTFDDGPNPIYTPLILHILARYHIHATFFTIGRQVQSYPSLVRQEHQQEDVVGNHSWSHPDLTRLTLQAIHTQLQATSVAIQRATGASPLFFRPPYGSTNAQVRRVASQLGLQQILWTIDTRDWQRPGVNQIVHTVLTQATNGCIILMHDGGGNRSQTVQALPLIITGLLQRGFTFTIV</sequence>
<dbReference type="Pfam" id="PF01522">
    <property type="entry name" value="Polysacc_deac_1"/>
    <property type="match status" value="1"/>
</dbReference>
<gene>
    <name evidence="5" type="ORF">Krac_1903</name>
</gene>
<dbReference type="eggNOG" id="COG0726">
    <property type="taxonomic scope" value="Bacteria"/>
</dbReference>
<dbReference type="FunCoup" id="D6U3W4">
    <property type="interactions" value="36"/>
</dbReference>
<dbReference type="GO" id="GO:0005975">
    <property type="term" value="P:carbohydrate metabolic process"/>
    <property type="evidence" value="ECO:0007669"/>
    <property type="project" value="InterPro"/>
</dbReference>
<keyword evidence="2" id="KW-0378">Hydrolase</keyword>
<accession>D6U3W4</accession>
<comment type="caution">
    <text evidence="5">The sequence shown here is derived from an EMBL/GenBank/DDBJ whole genome shotgun (WGS) entry which is preliminary data.</text>
</comment>
<dbReference type="PANTHER" id="PTHR10587:SF133">
    <property type="entry name" value="CHITIN DEACETYLASE 1-RELATED"/>
    <property type="match status" value="1"/>
</dbReference>
<dbReference type="InterPro" id="IPR011330">
    <property type="entry name" value="Glyco_hydro/deAcase_b/a-brl"/>
</dbReference>
<dbReference type="CDD" id="cd10917">
    <property type="entry name" value="CE4_NodB_like_6s_7s"/>
    <property type="match status" value="1"/>
</dbReference>
<dbReference type="SUPFAM" id="SSF88713">
    <property type="entry name" value="Glycoside hydrolase/deacetylase"/>
    <property type="match status" value="1"/>
</dbReference>